<evidence type="ECO:0000256" key="1">
    <source>
        <dbReference type="ARBA" id="ARBA00023016"/>
    </source>
</evidence>
<dbReference type="GO" id="GO:0005737">
    <property type="term" value="C:cytoplasm"/>
    <property type="evidence" value="ECO:0007669"/>
    <property type="project" value="TreeGrafter"/>
</dbReference>
<proteinExistence type="inferred from homology"/>
<organism evidence="5 6">
    <name type="scientific">Cyanomargarita calcarea GSE-NOS-MK-12-04C</name>
    <dbReference type="NCBI Taxonomy" id="2839659"/>
    <lineage>
        <taxon>Bacteria</taxon>
        <taxon>Bacillati</taxon>
        <taxon>Cyanobacteriota</taxon>
        <taxon>Cyanophyceae</taxon>
        <taxon>Nostocales</taxon>
        <taxon>Cyanomargaritaceae</taxon>
        <taxon>Cyanomargarita</taxon>
    </lineage>
</organism>
<dbReference type="SUPFAM" id="SSF52317">
    <property type="entry name" value="Class I glutamine amidotransferase-like"/>
    <property type="match status" value="1"/>
</dbReference>
<evidence type="ECO:0000313" key="5">
    <source>
        <dbReference type="EMBL" id="MBW4667569.1"/>
    </source>
</evidence>
<keyword evidence="2" id="KW-0456">Lyase</keyword>
<keyword evidence="5" id="KW-0315">Glutamine amidotransferase</keyword>
<dbReference type="Proteomes" id="UP000729701">
    <property type="component" value="Unassembled WGS sequence"/>
</dbReference>
<dbReference type="GO" id="GO:0019172">
    <property type="term" value="F:glyoxalase III activity"/>
    <property type="evidence" value="ECO:0007669"/>
    <property type="project" value="TreeGrafter"/>
</dbReference>
<evidence type="ECO:0000256" key="2">
    <source>
        <dbReference type="ARBA" id="ARBA00023239"/>
    </source>
</evidence>
<protein>
    <submittedName>
        <fullName evidence="5">Type 1 glutamine amidotransferase domain-containing protein</fullName>
    </submittedName>
</protein>
<reference evidence="5" key="2">
    <citation type="journal article" date="2022" name="Microbiol. Resour. Announc.">
        <title>Metagenome Sequencing to Explore Phylogenomics of Terrestrial Cyanobacteria.</title>
        <authorList>
            <person name="Ward R.D."/>
            <person name="Stajich J.E."/>
            <person name="Johansen J.R."/>
            <person name="Huntemann M."/>
            <person name="Clum A."/>
            <person name="Foster B."/>
            <person name="Foster B."/>
            <person name="Roux S."/>
            <person name="Palaniappan K."/>
            <person name="Varghese N."/>
            <person name="Mukherjee S."/>
            <person name="Reddy T.B.K."/>
            <person name="Daum C."/>
            <person name="Copeland A."/>
            <person name="Chen I.A."/>
            <person name="Ivanova N.N."/>
            <person name="Kyrpides N.C."/>
            <person name="Shapiro N."/>
            <person name="Eloe-Fadrosh E.A."/>
            <person name="Pietrasiak N."/>
        </authorList>
    </citation>
    <scope>NUCLEOTIDE SEQUENCE</scope>
    <source>
        <strain evidence="5">GSE-NOS-MK-12-04C</strain>
    </source>
</reference>
<evidence type="ECO:0000256" key="3">
    <source>
        <dbReference type="ARBA" id="ARBA00038493"/>
    </source>
</evidence>
<dbReference type="PANTHER" id="PTHR48094:SF11">
    <property type="entry name" value="GLUTATHIONE-INDEPENDENT GLYOXALASE HSP31-RELATED"/>
    <property type="match status" value="1"/>
</dbReference>
<reference evidence="5" key="1">
    <citation type="submission" date="2021-05" db="EMBL/GenBank/DDBJ databases">
        <authorList>
            <person name="Pietrasiak N."/>
            <person name="Ward R."/>
            <person name="Stajich J.E."/>
            <person name="Kurbessoian T."/>
        </authorList>
    </citation>
    <scope>NUCLEOTIDE SEQUENCE</scope>
    <source>
        <strain evidence="5">GSE-NOS-MK-12-04C</strain>
    </source>
</reference>
<dbReference type="Gene3D" id="3.40.50.880">
    <property type="match status" value="1"/>
</dbReference>
<dbReference type="AlphaFoldDB" id="A0A951QJM9"/>
<dbReference type="InterPro" id="IPR050325">
    <property type="entry name" value="Prot/Nucl_acid_deglycase"/>
</dbReference>
<dbReference type="Pfam" id="PF01965">
    <property type="entry name" value="DJ-1_PfpI"/>
    <property type="match status" value="1"/>
</dbReference>
<dbReference type="EMBL" id="JAHHGZ010000008">
    <property type="protein sequence ID" value="MBW4667569.1"/>
    <property type="molecule type" value="Genomic_DNA"/>
</dbReference>
<dbReference type="CDD" id="cd03141">
    <property type="entry name" value="GATase1_Hsp31_like"/>
    <property type="match status" value="1"/>
</dbReference>
<evidence type="ECO:0000259" key="4">
    <source>
        <dbReference type="Pfam" id="PF01965"/>
    </source>
</evidence>
<dbReference type="PANTHER" id="PTHR48094">
    <property type="entry name" value="PROTEIN/NUCLEIC ACID DEGLYCASE DJ-1-RELATED"/>
    <property type="match status" value="1"/>
</dbReference>
<feature type="domain" description="DJ-1/PfpI" evidence="4">
    <location>
        <begin position="27"/>
        <end position="219"/>
    </location>
</feature>
<keyword evidence="1" id="KW-0346">Stress response</keyword>
<accession>A0A951QJM9</accession>
<sequence>MSIKVLIVLTSHDTLGNTGKETGFYLPEVTHPDAVFEGAGFAVDFVSPKGGKAPMVGVDLQDPLNKAFLDNPEKVSQVENTLNPSQIDPTQYDAIFYAGGHGTMWDFPDNQELAKIAAAIYGQGGVVGAVCHGPAGLVNIKLSNGEYLVAGKTVASFTNEEEAAVGLTDVVPFLLEAKMIERGAEVVKAENFQVQVMVSERLVTGQNPASAKGVGEEMVKLLNKKALVSANVG</sequence>
<name>A0A951QJM9_9CYAN</name>
<dbReference type="InterPro" id="IPR002818">
    <property type="entry name" value="DJ-1/PfpI"/>
</dbReference>
<comment type="caution">
    <text evidence="5">The sequence shown here is derived from an EMBL/GenBank/DDBJ whole genome shotgun (WGS) entry which is preliminary data.</text>
</comment>
<gene>
    <name evidence="5" type="ORF">KME60_09080</name>
</gene>
<evidence type="ECO:0000313" key="6">
    <source>
        <dbReference type="Proteomes" id="UP000729701"/>
    </source>
</evidence>
<comment type="similarity">
    <text evidence="3">Belongs to the peptidase C56 family. HSP31-like subfamily.</text>
</comment>
<dbReference type="GO" id="GO:0019243">
    <property type="term" value="P:methylglyoxal catabolic process to D-lactate via S-lactoyl-glutathione"/>
    <property type="evidence" value="ECO:0007669"/>
    <property type="project" value="TreeGrafter"/>
</dbReference>
<dbReference type="InterPro" id="IPR029062">
    <property type="entry name" value="Class_I_gatase-like"/>
</dbReference>